<sequence>MRYLEAYRTEAITLLIVVALVVGTLEGFHIGGVDPVAVVGVGVGLAVVSMGILRAIAVAEGLFLAEAISASVLIPPVIEPTLRFELIGVWLAVSFVLGVVLSRVAKRTEPASPRVDP</sequence>
<organism evidence="2 3">
    <name type="scientific">Halorubrum tibetense</name>
    <dbReference type="NCBI Taxonomy" id="175631"/>
    <lineage>
        <taxon>Archaea</taxon>
        <taxon>Methanobacteriati</taxon>
        <taxon>Methanobacteriota</taxon>
        <taxon>Stenosarchaea group</taxon>
        <taxon>Halobacteria</taxon>
        <taxon>Halobacteriales</taxon>
        <taxon>Haloferacaceae</taxon>
        <taxon>Halorubrum</taxon>
    </lineage>
</organism>
<comment type="caution">
    <text evidence="2">The sequence shown here is derived from an EMBL/GenBank/DDBJ whole genome shotgun (WGS) entry which is preliminary data.</text>
</comment>
<proteinExistence type="predicted"/>
<keyword evidence="1" id="KW-0472">Membrane</keyword>
<keyword evidence="3" id="KW-1185">Reference proteome</keyword>
<dbReference type="RefSeq" id="WP_379780226.1">
    <property type="nucleotide sequence ID" value="NZ_JBHSWW010000056.1"/>
</dbReference>
<reference evidence="2 3" key="1">
    <citation type="journal article" date="2019" name="Int. J. Syst. Evol. Microbiol.">
        <title>The Global Catalogue of Microorganisms (GCM) 10K type strain sequencing project: providing services to taxonomists for standard genome sequencing and annotation.</title>
        <authorList>
            <consortium name="The Broad Institute Genomics Platform"/>
            <consortium name="The Broad Institute Genome Sequencing Center for Infectious Disease"/>
            <person name="Wu L."/>
            <person name="Ma J."/>
        </authorList>
    </citation>
    <scope>NUCLEOTIDE SEQUENCE [LARGE SCALE GENOMIC DNA]</scope>
    <source>
        <strain evidence="2 3">CGMCC 1.3239</strain>
    </source>
</reference>
<feature type="transmembrane region" description="Helical" evidence="1">
    <location>
        <begin position="84"/>
        <end position="104"/>
    </location>
</feature>
<evidence type="ECO:0000256" key="1">
    <source>
        <dbReference type="SAM" id="Phobius"/>
    </source>
</evidence>
<gene>
    <name evidence="2" type="ORF">ACFQEU_05925</name>
</gene>
<feature type="transmembrane region" description="Helical" evidence="1">
    <location>
        <begin position="36"/>
        <end position="56"/>
    </location>
</feature>
<protein>
    <recommendedName>
        <fullName evidence="4">Cox cluster protein</fullName>
    </recommendedName>
</protein>
<dbReference type="AlphaFoldDB" id="A0ABD5S987"/>
<keyword evidence="1" id="KW-1133">Transmembrane helix</keyword>
<evidence type="ECO:0008006" key="4">
    <source>
        <dbReference type="Google" id="ProtNLM"/>
    </source>
</evidence>
<keyword evidence="1" id="KW-0812">Transmembrane</keyword>
<evidence type="ECO:0000313" key="2">
    <source>
        <dbReference type="EMBL" id="MFC6753005.1"/>
    </source>
</evidence>
<feature type="transmembrane region" description="Helical" evidence="1">
    <location>
        <begin position="12"/>
        <end position="30"/>
    </location>
</feature>
<dbReference type="EMBL" id="JBHSWW010000056">
    <property type="protein sequence ID" value="MFC6753005.1"/>
    <property type="molecule type" value="Genomic_DNA"/>
</dbReference>
<dbReference type="Proteomes" id="UP001596442">
    <property type="component" value="Unassembled WGS sequence"/>
</dbReference>
<evidence type="ECO:0000313" key="3">
    <source>
        <dbReference type="Proteomes" id="UP001596442"/>
    </source>
</evidence>
<name>A0ABD5S987_9EURY</name>
<accession>A0ABD5S987</accession>